<dbReference type="EMBL" id="JBHTAI010000002">
    <property type="protein sequence ID" value="MFC7147440.1"/>
    <property type="molecule type" value="Genomic_DNA"/>
</dbReference>
<comment type="caution">
    <text evidence="1">The sequence shown here is derived from an EMBL/GenBank/DDBJ whole genome shotgun (WGS) entry which is preliminary data.</text>
</comment>
<organism evidence="1 2">
    <name type="scientific">Cohnella cellulosilytica</name>
    <dbReference type="NCBI Taxonomy" id="986710"/>
    <lineage>
        <taxon>Bacteria</taxon>
        <taxon>Bacillati</taxon>
        <taxon>Bacillota</taxon>
        <taxon>Bacilli</taxon>
        <taxon>Bacillales</taxon>
        <taxon>Paenibacillaceae</taxon>
        <taxon>Cohnella</taxon>
    </lineage>
</organism>
<evidence type="ECO:0008006" key="3">
    <source>
        <dbReference type="Google" id="ProtNLM"/>
    </source>
</evidence>
<reference evidence="2" key="1">
    <citation type="journal article" date="2019" name="Int. J. Syst. Evol. Microbiol.">
        <title>The Global Catalogue of Microorganisms (GCM) 10K type strain sequencing project: providing services to taxonomists for standard genome sequencing and annotation.</title>
        <authorList>
            <consortium name="The Broad Institute Genomics Platform"/>
            <consortium name="The Broad Institute Genome Sequencing Center for Infectious Disease"/>
            <person name="Wu L."/>
            <person name="Ma J."/>
        </authorList>
    </citation>
    <scope>NUCLEOTIDE SEQUENCE [LARGE SCALE GENOMIC DNA]</scope>
    <source>
        <strain evidence="2">KCTC 12907</strain>
    </source>
</reference>
<protein>
    <recommendedName>
        <fullName evidence="3">Spore coat protein D</fullName>
    </recommendedName>
</protein>
<name>A0ABW2F2R9_9BACL</name>
<dbReference type="Proteomes" id="UP001596378">
    <property type="component" value="Unassembled WGS sequence"/>
</dbReference>
<evidence type="ECO:0000313" key="2">
    <source>
        <dbReference type="Proteomes" id="UP001596378"/>
    </source>
</evidence>
<gene>
    <name evidence="1" type="ORF">ACFQMJ_02735</name>
</gene>
<evidence type="ECO:0000313" key="1">
    <source>
        <dbReference type="EMBL" id="MFC7147440.1"/>
    </source>
</evidence>
<dbReference type="RefSeq" id="WP_378051243.1">
    <property type="nucleotide sequence ID" value="NZ_JBHMDN010000033.1"/>
</dbReference>
<accession>A0ABW2F2R9</accession>
<keyword evidence="2" id="KW-1185">Reference proteome</keyword>
<proteinExistence type="predicted"/>
<sequence>MIYVSDHPKCNSKAVFDPPQTVFEDYYHPQHVDVVHQVQVIRRHHCVPVYHHKTSVSVKDVYCGDFEGAEGCEGGVRTSSWRNKRR</sequence>